<accession>A0A6D2HDM2</accession>
<evidence type="ECO:0008006" key="5">
    <source>
        <dbReference type="Google" id="ProtNLM"/>
    </source>
</evidence>
<comment type="caution">
    <text evidence="3">The sequence shown here is derived from an EMBL/GenBank/DDBJ whole genome shotgun (WGS) entry which is preliminary data.</text>
</comment>
<feature type="region of interest" description="Disordered" evidence="1">
    <location>
        <begin position="59"/>
        <end position="93"/>
    </location>
</feature>
<feature type="signal peptide" evidence="2">
    <location>
        <begin position="1"/>
        <end position="17"/>
    </location>
</feature>
<keyword evidence="2" id="KW-0732">Signal</keyword>
<evidence type="ECO:0000313" key="4">
    <source>
        <dbReference type="Proteomes" id="UP000467841"/>
    </source>
</evidence>
<feature type="compositionally biased region" description="Pro residues" evidence="1">
    <location>
        <begin position="59"/>
        <end position="77"/>
    </location>
</feature>
<evidence type="ECO:0000313" key="3">
    <source>
        <dbReference type="EMBL" id="CAA7013999.1"/>
    </source>
</evidence>
<reference evidence="3" key="1">
    <citation type="submission" date="2020-01" db="EMBL/GenBank/DDBJ databases">
        <authorList>
            <person name="Mishra B."/>
        </authorList>
    </citation>
    <scope>NUCLEOTIDE SEQUENCE [LARGE SCALE GENOMIC DNA]</scope>
</reference>
<organism evidence="3 4">
    <name type="scientific">Microthlaspi erraticum</name>
    <dbReference type="NCBI Taxonomy" id="1685480"/>
    <lineage>
        <taxon>Eukaryota</taxon>
        <taxon>Viridiplantae</taxon>
        <taxon>Streptophyta</taxon>
        <taxon>Embryophyta</taxon>
        <taxon>Tracheophyta</taxon>
        <taxon>Spermatophyta</taxon>
        <taxon>Magnoliopsida</taxon>
        <taxon>eudicotyledons</taxon>
        <taxon>Gunneridae</taxon>
        <taxon>Pentapetalae</taxon>
        <taxon>rosids</taxon>
        <taxon>malvids</taxon>
        <taxon>Brassicales</taxon>
        <taxon>Brassicaceae</taxon>
        <taxon>Coluteocarpeae</taxon>
        <taxon>Microthlaspi</taxon>
    </lineage>
</organism>
<feature type="chain" id="PRO_5025614086" description="Plant thionin family protein" evidence="2">
    <location>
        <begin position="18"/>
        <end position="93"/>
    </location>
</feature>
<evidence type="ECO:0000256" key="1">
    <source>
        <dbReference type="SAM" id="MobiDB-lite"/>
    </source>
</evidence>
<proteinExistence type="predicted"/>
<protein>
    <recommendedName>
        <fullName evidence="5">Plant thionin family protein</fullName>
    </recommendedName>
</protein>
<name>A0A6D2HDM2_9BRAS</name>
<gene>
    <name evidence="3" type="ORF">MERR_LOCUS1233</name>
</gene>
<evidence type="ECO:0000256" key="2">
    <source>
        <dbReference type="SAM" id="SignalP"/>
    </source>
</evidence>
<keyword evidence="4" id="KW-1185">Reference proteome</keyword>
<sequence length="93" mass="10242">MAKWSAIVVIMMMVVIAATVTVQVEAKQSWIQCFRECSKPCADHDGDCFERCKVQCGGPNPPHGPTPPPHGPTPPPRRISRGMASMEVRGRRE</sequence>
<dbReference type="EMBL" id="CACVBM020000077">
    <property type="protein sequence ID" value="CAA7013999.1"/>
    <property type="molecule type" value="Genomic_DNA"/>
</dbReference>
<dbReference type="OrthoDB" id="1113555at2759"/>
<dbReference type="AlphaFoldDB" id="A0A6D2HDM2"/>
<dbReference type="Proteomes" id="UP000467841">
    <property type="component" value="Unassembled WGS sequence"/>
</dbReference>